<dbReference type="Proteomes" id="UP001597519">
    <property type="component" value="Unassembled WGS sequence"/>
</dbReference>
<accession>A0ABW5WT61</accession>
<comment type="subunit">
    <text evidence="1">Homodimer or homotrimer. Seems to be a monomer when not phosphorylated.</text>
</comment>
<keyword evidence="3" id="KW-0813">Transport</keyword>
<proteinExistence type="predicted"/>
<dbReference type="EMBL" id="JBHUOQ010000001">
    <property type="protein sequence ID" value="MFD2829985.1"/>
    <property type="molecule type" value="Genomic_DNA"/>
</dbReference>
<organism evidence="3 4">
    <name type="scientific">Corticicoccus populi</name>
    <dbReference type="NCBI Taxonomy" id="1812821"/>
    <lineage>
        <taxon>Bacteria</taxon>
        <taxon>Bacillati</taxon>
        <taxon>Bacillota</taxon>
        <taxon>Bacilli</taxon>
        <taxon>Bacillales</taxon>
        <taxon>Staphylococcaceae</taxon>
        <taxon>Corticicoccus</taxon>
    </lineage>
</organism>
<dbReference type="InterPro" id="IPR002178">
    <property type="entry name" value="PTS_EIIA_type-2_dom"/>
</dbReference>
<comment type="caution">
    <text evidence="3">The sequence shown here is derived from an EMBL/GenBank/DDBJ whole genome shotgun (WGS) entry which is preliminary data.</text>
</comment>
<dbReference type="Gene3D" id="3.40.930.10">
    <property type="entry name" value="Mannitol-specific EII, Chain A"/>
    <property type="match status" value="1"/>
</dbReference>
<protein>
    <submittedName>
        <fullName evidence="3">PTS sugar transporter subunit IIA</fullName>
    </submittedName>
</protein>
<gene>
    <name evidence="3" type="ORF">ACFSX4_05840</name>
</gene>
<evidence type="ECO:0000313" key="4">
    <source>
        <dbReference type="Proteomes" id="UP001597519"/>
    </source>
</evidence>
<evidence type="ECO:0000256" key="1">
    <source>
        <dbReference type="ARBA" id="ARBA00011798"/>
    </source>
</evidence>
<name>A0ABW5WT61_9STAP</name>
<dbReference type="InterPro" id="IPR051541">
    <property type="entry name" value="PTS_SugarTrans_NitroReg"/>
</dbReference>
<keyword evidence="4" id="KW-1185">Reference proteome</keyword>
<keyword evidence="3" id="KW-0762">Sugar transport</keyword>
<feature type="domain" description="PTS EIIA type-2" evidence="2">
    <location>
        <begin position="4"/>
        <end position="151"/>
    </location>
</feature>
<dbReference type="PANTHER" id="PTHR47738:SF3">
    <property type="entry name" value="PHOSPHOTRANSFERASE SYSTEM MANNITOL_FRUCTOSE-SPECIFIC IIA DOMAIN CONTAINING PROTEIN"/>
    <property type="match status" value="1"/>
</dbReference>
<dbReference type="PANTHER" id="PTHR47738">
    <property type="entry name" value="PTS SYSTEM FRUCTOSE-LIKE EIIA COMPONENT-RELATED"/>
    <property type="match status" value="1"/>
</dbReference>
<evidence type="ECO:0000313" key="3">
    <source>
        <dbReference type="EMBL" id="MFD2829985.1"/>
    </source>
</evidence>
<reference evidence="4" key="1">
    <citation type="journal article" date="2019" name="Int. J. Syst. Evol. Microbiol.">
        <title>The Global Catalogue of Microorganisms (GCM) 10K type strain sequencing project: providing services to taxonomists for standard genome sequencing and annotation.</title>
        <authorList>
            <consortium name="The Broad Institute Genomics Platform"/>
            <consortium name="The Broad Institute Genome Sequencing Center for Infectious Disease"/>
            <person name="Wu L."/>
            <person name="Ma J."/>
        </authorList>
    </citation>
    <scope>NUCLEOTIDE SEQUENCE [LARGE SCALE GENOMIC DNA]</scope>
    <source>
        <strain evidence="4">KCTC 33575</strain>
    </source>
</reference>
<dbReference type="CDD" id="cd00211">
    <property type="entry name" value="PTS_IIA_fru"/>
    <property type="match status" value="1"/>
</dbReference>
<evidence type="ECO:0000259" key="2">
    <source>
        <dbReference type="PROSITE" id="PS51094"/>
    </source>
</evidence>
<sequence>MNFDTFFSEELVFFLDVSSQEELFKEMFGRMHSLGYVKESYLEALSEREKVYPTGIQTEHLGVAIPHTDSIHVNKESIGVAVLNTPVSFSHMGMPDETVDAEIIFMLAIQKPDRQLGVLQIITGLMQNKEMLMKIRNAEDEKAIISTIKDYSSELNV</sequence>
<dbReference type="RefSeq" id="WP_377772484.1">
    <property type="nucleotide sequence ID" value="NZ_JBHUOQ010000001.1"/>
</dbReference>
<dbReference type="SUPFAM" id="SSF55804">
    <property type="entry name" value="Phoshotransferase/anion transport protein"/>
    <property type="match status" value="1"/>
</dbReference>
<dbReference type="PROSITE" id="PS51094">
    <property type="entry name" value="PTS_EIIA_TYPE_2"/>
    <property type="match status" value="1"/>
</dbReference>
<dbReference type="InterPro" id="IPR016152">
    <property type="entry name" value="PTrfase/Anion_transptr"/>
</dbReference>
<dbReference type="Pfam" id="PF00359">
    <property type="entry name" value="PTS_EIIA_2"/>
    <property type="match status" value="1"/>
</dbReference>